<evidence type="ECO:0000313" key="4">
    <source>
        <dbReference type="Proteomes" id="UP000243073"/>
    </source>
</evidence>
<dbReference type="Pfam" id="PF05137">
    <property type="entry name" value="PilN"/>
    <property type="match status" value="1"/>
</dbReference>
<feature type="coiled-coil region" evidence="1">
    <location>
        <begin position="56"/>
        <end position="90"/>
    </location>
</feature>
<keyword evidence="2" id="KW-0812">Transmembrane</keyword>
<reference evidence="3 4" key="1">
    <citation type="submission" date="2016-07" db="EMBL/GenBank/DDBJ databases">
        <title>Draft Genome Sequence of Oceanisphaera psychrotolerans, isolated from coastal sediment samples.</title>
        <authorList>
            <person name="Zhuo S."/>
            <person name="Ruan Z."/>
        </authorList>
    </citation>
    <scope>NUCLEOTIDE SEQUENCE [LARGE SCALE GENOMIC DNA]</scope>
    <source>
        <strain evidence="3 4">LAM-WHM-ZC</strain>
    </source>
</reference>
<dbReference type="AlphaFoldDB" id="A0A1J4QA62"/>
<comment type="caution">
    <text evidence="3">The sequence shown here is derived from an EMBL/GenBank/DDBJ whole genome shotgun (WGS) entry which is preliminary data.</text>
</comment>
<keyword evidence="2" id="KW-1133">Transmembrane helix</keyword>
<sequence>MHELELIPPDYRAGRLIIRRCIFGVTMLTVASLLLLLAVVLLSRHNDQQENQIFAMQQQQNDIRYQQNQLQELIRARSSLQRELRFLEGLRSGVTVSELLDATDRALGDNPVWFQEWSFRRASSLVDKPAGTSTQGYFILIKAEDSPATGQEALKLDMKMTIRGQSDDHLALSHFLRQLSEQPQIAEVNLSRTSLRRYISGEVLDFELTARLSSGETP</sequence>
<evidence type="ECO:0000313" key="3">
    <source>
        <dbReference type="EMBL" id="OIN05588.1"/>
    </source>
</evidence>
<protein>
    <recommendedName>
        <fullName evidence="5">Fimbrial assembly protein</fullName>
    </recommendedName>
</protein>
<name>A0A1J4QA62_9GAMM</name>
<proteinExistence type="predicted"/>
<gene>
    <name evidence="3" type="ORF">BFR47_05215</name>
</gene>
<evidence type="ECO:0000256" key="2">
    <source>
        <dbReference type="SAM" id="Phobius"/>
    </source>
</evidence>
<evidence type="ECO:0008006" key="5">
    <source>
        <dbReference type="Google" id="ProtNLM"/>
    </source>
</evidence>
<keyword evidence="4" id="KW-1185">Reference proteome</keyword>
<keyword evidence="2" id="KW-0472">Membrane</keyword>
<dbReference type="RefSeq" id="WP_071473797.1">
    <property type="nucleotide sequence ID" value="NZ_MDKE01000055.1"/>
</dbReference>
<dbReference type="Proteomes" id="UP000243073">
    <property type="component" value="Unassembled WGS sequence"/>
</dbReference>
<accession>A0A1J4QA62</accession>
<evidence type="ECO:0000256" key="1">
    <source>
        <dbReference type="SAM" id="Coils"/>
    </source>
</evidence>
<feature type="transmembrane region" description="Helical" evidence="2">
    <location>
        <begin position="21"/>
        <end position="42"/>
    </location>
</feature>
<dbReference type="InterPro" id="IPR007813">
    <property type="entry name" value="PilN"/>
</dbReference>
<dbReference type="STRING" id="1414654.BFR47_05215"/>
<dbReference type="EMBL" id="MDKE01000055">
    <property type="protein sequence ID" value="OIN05588.1"/>
    <property type="molecule type" value="Genomic_DNA"/>
</dbReference>
<keyword evidence="1" id="KW-0175">Coiled coil</keyword>
<dbReference type="OrthoDB" id="5599197at2"/>
<organism evidence="3 4">
    <name type="scientific">Oceanisphaera psychrotolerans</name>
    <dbReference type="NCBI Taxonomy" id="1414654"/>
    <lineage>
        <taxon>Bacteria</taxon>
        <taxon>Pseudomonadati</taxon>
        <taxon>Pseudomonadota</taxon>
        <taxon>Gammaproteobacteria</taxon>
        <taxon>Aeromonadales</taxon>
        <taxon>Aeromonadaceae</taxon>
        <taxon>Oceanisphaera</taxon>
    </lineage>
</organism>